<dbReference type="Pfam" id="PF00578">
    <property type="entry name" value="AhpC-TSA"/>
    <property type="match status" value="1"/>
</dbReference>
<proteinExistence type="predicted"/>
<dbReference type="PROSITE" id="PS00194">
    <property type="entry name" value="THIOREDOXIN_1"/>
    <property type="match status" value="1"/>
</dbReference>
<evidence type="ECO:0000259" key="1">
    <source>
        <dbReference type="PROSITE" id="PS51352"/>
    </source>
</evidence>
<dbReference type="PANTHER" id="PTHR42852:SF13">
    <property type="entry name" value="PROTEIN DIPZ"/>
    <property type="match status" value="1"/>
</dbReference>
<dbReference type="InterPro" id="IPR036249">
    <property type="entry name" value="Thioredoxin-like_sf"/>
</dbReference>
<dbReference type="PANTHER" id="PTHR42852">
    <property type="entry name" value="THIOL:DISULFIDE INTERCHANGE PROTEIN DSBE"/>
    <property type="match status" value="1"/>
</dbReference>
<dbReference type="GO" id="GO:0016209">
    <property type="term" value="F:antioxidant activity"/>
    <property type="evidence" value="ECO:0007669"/>
    <property type="project" value="InterPro"/>
</dbReference>
<dbReference type="InterPro" id="IPR050553">
    <property type="entry name" value="Thioredoxin_ResA/DsbE_sf"/>
</dbReference>
<gene>
    <name evidence="2" type="ORF">UFOPK1493_02240</name>
</gene>
<organism evidence="2">
    <name type="scientific">freshwater metagenome</name>
    <dbReference type="NCBI Taxonomy" id="449393"/>
    <lineage>
        <taxon>unclassified sequences</taxon>
        <taxon>metagenomes</taxon>
        <taxon>ecological metagenomes</taxon>
    </lineage>
</organism>
<dbReference type="CDD" id="cd02966">
    <property type="entry name" value="TlpA_like_family"/>
    <property type="match status" value="1"/>
</dbReference>
<protein>
    <submittedName>
        <fullName evidence="2">Unannotated protein</fullName>
    </submittedName>
</protein>
<feature type="domain" description="Thioredoxin" evidence="1">
    <location>
        <begin position="61"/>
        <end position="197"/>
    </location>
</feature>
<name>A0A6J6DWF8_9ZZZZ</name>
<evidence type="ECO:0000313" key="2">
    <source>
        <dbReference type="EMBL" id="CAB4568501.1"/>
    </source>
</evidence>
<dbReference type="AlphaFoldDB" id="A0A6J6DWF8"/>
<reference evidence="2" key="1">
    <citation type="submission" date="2020-05" db="EMBL/GenBank/DDBJ databases">
        <authorList>
            <person name="Chiriac C."/>
            <person name="Salcher M."/>
            <person name="Ghai R."/>
            <person name="Kavagutti S V."/>
        </authorList>
    </citation>
    <scope>NUCLEOTIDE SEQUENCE</scope>
</reference>
<dbReference type="Gene3D" id="3.40.30.10">
    <property type="entry name" value="Glutaredoxin"/>
    <property type="match status" value="1"/>
</dbReference>
<dbReference type="InterPro" id="IPR000866">
    <property type="entry name" value="AhpC/TSA"/>
</dbReference>
<dbReference type="SUPFAM" id="SSF52833">
    <property type="entry name" value="Thioredoxin-like"/>
    <property type="match status" value="1"/>
</dbReference>
<accession>A0A6J6DWF8</accession>
<dbReference type="InterPro" id="IPR017937">
    <property type="entry name" value="Thioredoxin_CS"/>
</dbReference>
<dbReference type="GO" id="GO:0016491">
    <property type="term" value="F:oxidoreductase activity"/>
    <property type="evidence" value="ECO:0007669"/>
    <property type="project" value="InterPro"/>
</dbReference>
<dbReference type="EMBL" id="CAEZSR010000085">
    <property type="protein sequence ID" value="CAB4568501.1"/>
    <property type="molecule type" value="Genomic_DNA"/>
</dbReference>
<dbReference type="PROSITE" id="PS51352">
    <property type="entry name" value="THIOREDOXIN_2"/>
    <property type="match status" value="1"/>
</dbReference>
<sequence>MAVNRRLLAGSLAGAIVVSVAGGYALSRAGDDSAGDTAGGDIVVLDTPGTAQIPSIATNPEVTGDRLPVIDLETGDGDTISTAELLGTPLVINYWYSTCAPCRKELPAFAAVHAEYGDRVRFIGVNPLDTPEVNETFARDRGVQYELLRSPDDAYASTLEIATAPFTLFVAADGTIVRQTGVLDEDELRAHVEELLG</sequence>
<dbReference type="InterPro" id="IPR013766">
    <property type="entry name" value="Thioredoxin_domain"/>
</dbReference>